<protein>
    <submittedName>
        <fullName evidence="1">Uncharacterized protein</fullName>
    </submittedName>
</protein>
<gene>
    <name evidence="1" type="ORF">g.8145</name>
</gene>
<dbReference type="EMBL" id="GECU01037604">
    <property type="protein sequence ID" value="JAS70102.1"/>
    <property type="molecule type" value="Transcribed_RNA"/>
</dbReference>
<accession>A0A1B6H5Y5</accession>
<sequence>MFDSRYVAQNSFSDDGMVSSNMVRTADHWSRLRHGTLTTADRLQINCFSPTQLQRVRQLRETIRVSEGSGALGVICNCTMKSPISAFLKTKSATAVVHPLRDAGDSAYQAQQERAA</sequence>
<proteinExistence type="predicted"/>
<evidence type="ECO:0000313" key="1">
    <source>
        <dbReference type="EMBL" id="JAS70102.1"/>
    </source>
</evidence>
<organism evidence="1">
    <name type="scientific">Homalodisca liturata</name>
    <dbReference type="NCBI Taxonomy" id="320908"/>
    <lineage>
        <taxon>Eukaryota</taxon>
        <taxon>Metazoa</taxon>
        <taxon>Ecdysozoa</taxon>
        <taxon>Arthropoda</taxon>
        <taxon>Hexapoda</taxon>
        <taxon>Insecta</taxon>
        <taxon>Pterygota</taxon>
        <taxon>Neoptera</taxon>
        <taxon>Paraneoptera</taxon>
        <taxon>Hemiptera</taxon>
        <taxon>Auchenorrhyncha</taxon>
        <taxon>Membracoidea</taxon>
        <taxon>Cicadellidae</taxon>
        <taxon>Cicadellinae</taxon>
        <taxon>Proconiini</taxon>
        <taxon>Homalodisca</taxon>
    </lineage>
</organism>
<name>A0A1B6H5Y5_9HEMI</name>
<reference evidence="1" key="1">
    <citation type="submission" date="2015-11" db="EMBL/GenBank/DDBJ databases">
        <title>De novo transcriptome assembly of four potential Pierce s Disease insect vectors from Arizona vineyards.</title>
        <authorList>
            <person name="Tassone E.E."/>
        </authorList>
    </citation>
    <scope>NUCLEOTIDE SEQUENCE</scope>
</reference>
<dbReference type="AlphaFoldDB" id="A0A1B6H5Y5"/>